<evidence type="ECO:0000256" key="4">
    <source>
        <dbReference type="ARBA" id="ARBA00022473"/>
    </source>
</evidence>
<evidence type="ECO:0000256" key="7">
    <source>
        <dbReference type="SAM" id="MobiDB-lite"/>
    </source>
</evidence>
<evidence type="ECO:0000256" key="2">
    <source>
        <dbReference type="ARBA" id="ARBA00008632"/>
    </source>
</evidence>
<comment type="subcellular location">
    <subcellularLocation>
        <location evidence="1">Nucleus envelope</location>
    </subcellularLocation>
</comment>
<dbReference type="EMBL" id="CAACVG010008352">
    <property type="protein sequence ID" value="VEN49443.1"/>
    <property type="molecule type" value="Genomic_DNA"/>
</dbReference>
<gene>
    <name evidence="8" type="ORF">CALMAC_LOCUS10551</name>
</gene>
<name>A0A653CQT3_CALMS</name>
<evidence type="ECO:0000256" key="5">
    <source>
        <dbReference type="ARBA" id="ARBA00022687"/>
    </source>
</evidence>
<sequence length="140" mass="15928">MSSDSSEDENIELLKEAQDNQFINDSMFGDHKKENKVSESEKLPASLRKSKDEDEQFNLFKVTPQFQQYVAKQLDRILDSSLKYKTFKVADETRKRKTKQCGGGVKLFSSSDSVLDDTGIDAEEKGSRAHETDALKRADR</sequence>
<evidence type="ECO:0000256" key="3">
    <source>
        <dbReference type="ARBA" id="ARBA00013465"/>
    </source>
</evidence>
<feature type="compositionally biased region" description="Basic and acidic residues" evidence="7">
    <location>
        <begin position="28"/>
        <end position="42"/>
    </location>
</feature>
<accession>A0A653CQT3</accession>
<dbReference type="InterPro" id="IPR026694">
    <property type="entry name" value="CUSTOS"/>
</dbReference>
<protein>
    <recommendedName>
        <fullName evidence="3">Protein CUSTOS</fullName>
    </recommendedName>
</protein>
<feature type="compositionally biased region" description="Basic and acidic residues" evidence="7">
    <location>
        <begin position="122"/>
        <end position="140"/>
    </location>
</feature>
<proteinExistence type="inferred from homology"/>
<dbReference type="Pfam" id="PF23999">
    <property type="entry name" value="CUSTOS"/>
    <property type="match status" value="1"/>
</dbReference>
<comment type="similarity">
    <text evidence="2">Belongs to the CUSTOS family.</text>
</comment>
<reference evidence="8 9" key="1">
    <citation type="submission" date="2019-01" db="EMBL/GenBank/DDBJ databases">
        <authorList>
            <person name="Sayadi A."/>
        </authorList>
    </citation>
    <scope>NUCLEOTIDE SEQUENCE [LARGE SCALE GENOMIC DNA]</scope>
</reference>
<evidence type="ECO:0000313" key="9">
    <source>
        <dbReference type="Proteomes" id="UP000410492"/>
    </source>
</evidence>
<dbReference type="AlphaFoldDB" id="A0A653CQT3"/>
<feature type="region of interest" description="Disordered" evidence="7">
    <location>
        <begin position="1"/>
        <end position="52"/>
    </location>
</feature>
<evidence type="ECO:0000256" key="1">
    <source>
        <dbReference type="ARBA" id="ARBA00004259"/>
    </source>
</evidence>
<dbReference type="Proteomes" id="UP000410492">
    <property type="component" value="Unassembled WGS sequence"/>
</dbReference>
<dbReference type="GO" id="GO:0005635">
    <property type="term" value="C:nuclear envelope"/>
    <property type="evidence" value="ECO:0007669"/>
    <property type="project" value="UniProtKB-SubCell"/>
</dbReference>
<feature type="region of interest" description="Disordered" evidence="7">
    <location>
        <begin position="116"/>
        <end position="140"/>
    </location>
</feature>
<dbReference type="PANTHER" id="PTHR14482:SF0">
    <property type="entry name" value="PROTEIN CUSTOS"/>
    <property type="match status" value="1"/>
</dbReference>
<dbReference type="PANTHER" id="PTHR14482">
    <property type="entry name" value="CHROMOSOME 12 ORF 43 HOMOLOG"/>
    <property type="match status" value="1"/>
</dbReference>
<keyword evidence="4" id="KW-0217">Developmental protein</keyword>
<evidence type="ECO:0000256" key="6">
    <source>
        <dbReference type="ARBA" id="ARBA00023242"/>
    </source>
</evidence>
<keyword evidence="6" id="KW-0539">Nucleus</keyword>
<dbReference type="GO" id="GO:0016055">
    <property type="term" value="P:Wnt signaling pathway"/>
    <property type="evidence" value="ECO:0007669"/>
    <property type="project" value="UniProtKB-KW"/>
</dbReference>
<evidence type="ECO:0000313" key="8">
    <source>
        <dbReference type="EMBL" id="VEN49443.1"/>
    </source>
</evidence>
<feature type="compositionally biased region" description="Acidic residues" evidence="7">
    <location>
        <begin position="1"/>
        <end position="11"/>
    </location>
</feature>
<organism evidence="8 9">
    <name type="scientific">Callosobruchus maculatus</name>
    <name type="common">Southern cowpea weevil</name>
    <name type="synonym">Pulse bruchid</name>
    <dbReference type="NCBI Taxonomy" id="64391"/>
    <lineage>
        <taxon>Eukaryota</taxon>
        <taxon>Metazoa</taxon>
        <taxon>Ecdysozoa</taxon>
        <taxon>Arthropoda</taxon>
        <taxon>Hexapoda</taxon>
        <taxon>Insecta</taxon>
        <taxon>Pterygota</taxon>
        <taxon>Neoptera</taxon>
        <taxon>Endopterygota</taxon>
        <taxon>Coleoptera</taxon>
        <taxon>Polyphaga</taxon>
        <taxon>Cucujiformia</taxon>
        <taxon>Chrysomeloidea</taxon>
        <taxon>Chrysomelidae</taxon>
        <taxon>Bruchinae</taxon>
        <taxon>Bruchini</taxon>
        <taxon>Callosobruchus</taxon>
    </lineage>
</organism>
<keyword evidence="9" id="KW-1185">Reference proteome</keyword>
<keyword evidence="5" id="KW-0879">Wnt signaling pathway</keyword>